<evidence type="ECO:0000313" key="2">
    <source>
        <dbReference type="Proteomes" id="UP000268321"/>
    </source>
</evidence>
<sequence>AVSKCGNYVVTIKDSQIQVHSRNPAAPQPRWDLAQTVSKHRENNGYERVAAHVKVSAVEWELPLFSECTKFAVCVSDGLLNLVLIFELAQPQSVVIEADPVGVSGVQWLSGPVPASGSYRNCTQLVVFLALSLCASVYSLLTTTQQFTLPKPFVDRALIHPTKNRLWSLVVTPYHHKNLISRSVFRDESSNRPVILHFWNDGTTSQLLASLALDHLPGAAASFLWSASGKWLLLFDASGALWGYLLHVYNLLGLHTRPVLDPASHTAQPVLRFCLAPCCLSAGANLAWCPVWITENDHDTIYVVSICDEFTLHCWRHELAAMLSCNMPRLSLLSGPVWSQSVDTRGAARYVEVRHITATAAVTWQNVASKGDIVVFSAGNMVVALRLGAKVEVLFTLVAALSFVGGCILSDAEFLFLFTDHAVVCHNGVARIIASTDYEFTHVGVEEDASEATVNLIEERPSGPHWTSARGVFD</sequence>
<protein>
    <submittedName>
        <fullName evidence="1">Uncharacterized protein</fullName>
    </submittedName>
</protein>
<keyword evidence="2" id="KW-1185">Reference proteome</keyword>
<dbReference type="AlphaFoldDB" id="A0A4P9Z8H3"/>
<feature type="non-terminal residue" evidence="1">
    <location>
        <position position="474"/>
    </location>
</feature>
<reference evidence="2" key="1">
    <citation type="journal article" date="2018" name="Nat. Microbiol.">
        <title>Leveraging single-cell genomics to expand the fungal tree of life.</title>
        <authorList>
            <person name="Ahrendt S.R."/>
            <person name="Quandt C.A."/>
            <person name="Ciobanu D."/>
            <person name="Clum A."/>
            <person name="Salamov A."/>
            <person name="Andreopoulos B."/>
            <person name="Cheng J.F."/>
            <person name="Woyke T."/>
            <person name="Pelin A."/>
            <person name="Henrissat B."/>
            <person name="Reynolds N.K."/>
            <person name="Benny G.L."/>
            <person name="Smith M.E."/>
            <person name="James T.Y."/>
            <person name="Grigoriev I.V."/>
        </authorList>
    </citation>
    <scope>NUCLEOTIDE SEQUENCE [LARGE SCALE GENOMIC DNA]</scope>
    <source>
        <strain evidence="2">Baker2002</strain>
    </source>
</reference>
<dbReference type="EMBL" id="ML004525">
    <property type="protein sequence ID" value="RKP28985.1"/>
    <property type="molecule type" value="Genomic_DNA"/>
</dbReference>
<accession>A0A4P9Z8H3</accession>
<organism evidence="1 2">
    <name type="scientific">Metschnikowia bicuspidata</name>
    <dbReference type="NCBI Taxonomy" id="27322"/>
    <lineage>
        <taxon>Eukaryota</taxon>
        <taxon>Fungi</taxon>
        <taxon>Dikarya</taxon>
        <taxon>Ascomycota</taxon>
        <taxon>Saccharomycotina</taxon>
        <taxon>Pichiomycetes</taxon>
        <taxon>Metschnikowiaceae</taxon>
        <taxon>Metschnikowia</taxon>
    </lineage>
</organism>
<name>A0A4P9Z8H3_9ASCO</name>
<evidence type="ECO:0000313" key="1">
    <source>
        <dbReference type="EMBL" id="RKP28985.1"/>
    </source>
</evidence>
<dbReference type="OrthoDB" id="4020988at2759"/>
<dbReference type="Proteomes" id="UP000268321">
    <property type="component" value="Unassembled WGS sequence"/>
</dbReference>
<gene>
    <name evidence="1" type="ORF">METBISCDRAFT_10863</name>
</gene>
<proteinExistence type="predicted"/>
<feature type="non-terminal residue" evidence="1">
    <location>
        <position position="1"/>
    </location>
</feature>